<feature type="compositionally biased region" description="Acidic residues" evidence="1">
    <location>
        <begin position="278"/>
        <end position="287"/>
    </location>
</feature>
<dbReference type="SUPFAM" id="SSF50729">
    <property type="entry name" value="PH domain-like"/>
    <property type="match status" value="1"/>
</dbReference>
<feature type="compositionally biased region" description="Basic and acidic residues" evidence="1">
    <location>
        <begin position="175"/>
        <end position="199"/>
    </location>
</feature>
<dbReference type="GO" id="GO:0030125">
    <property type="term" value="C:clathrin vesicle coat"/>
    <property type="evidence" value="ECO:0007669"/>
    <property type="project" value="TreeGrafter"/>
</dbReference>
<dbReference type="Pfam" id="PF07933">
    <property type="entry name" value="DUF1681"/>
    <property type="match status" value="1"/>
</dbReference>
<reference evidence="3" key="1">
    <citation type="journal article" date="2020" name="Stud. Mycol.">
        <title>101 Dothideomycetes genomes: a test case for predicting lifestyles and emergence of pathogens.</title>
        <authorList>
            <person name="Haridas S."/>
            <person name="Albert R."/>
            <person name="Binder M."/>
            <person name="Bloem J."/>
            <person name="Labutti K."/>
            <person name="Salamov A."/>
            <person name="Andreopoulos B."/>
            <person name="Baker S."/>
            <person name="Barry K."/>
            <person name="Bills G."/>
            <person name="Bluhm B."/>
            <person name="Cannon C."/>
            <person name="Castanera R."/>
            <person name="Culley D."/>
            <person name="Daum C."/>
            <person name="Ezra D."/>
            <person name="Gonzalez J."/>
            <person name="Henrissat B."/>
            <person name="Kuo A."/>
            <person name="Liang C."/>
            <person name="Lipzen A."/>
            <person name="Lutzoni F."/>
            <person name="Magnuson J."/>
            <person name="Mondo S."/>
            <person name="Nolan M."/>
            <person name="Ohm R."/>
            <person name="Pangilinan J."/>
            <person name="Park H.-J."/>
            <person name="Ramirez L."/>
            <person name="Alfaro M."/>
            <person name="Sun H."/>
            <person name="Tritt A."/>
            <person name="Yoshinaga Y."/>
            <person name="Zwiers L.-H."/>
            <person name="Turgeon B."/>
            <person name="Goodwin S."/>
            <person name="Spatafora J."/>
            <person name="Crous P."/>
            <person name="Grigoriev I."/>
        </authorList>
    </citation>
    <scope>NUCLEOTIDE SEQUENCE</scope>
    <source>
        <strain evidence="3">CBS 121739</strain>
    </source>
</reference>
<dbReference type="AlphaFoldDB" id="A0A6A6VU21"/>
<dbReference type="OrthoDB" id="10265489at2759"/>
<accession>A0A6A6VU21</accession>
<organism evidence="3 4">
    <name type="scientific">Pseudovirgaria hyperparasitica</name>
    <dbReference type="NCBI Taxonomy" id="470096"/>
    <lineage>
        <taxon>Eukaryota</taxon>
        <taxon>Fungi</taxon>
        <taxon>Dikarya</taxon>
        <taxon>Ascomycota</taxon>
        <taxon>Pezizomycotina</taxon>
        <taxon>Dothideomycetes</taxon>
        <taxon>Dothideomycetes incertae sedis</taxon>
        <taxon>Acrospermales</taxon>
        <taxon>Acrospermaceae</taxon>
        <taxon>Pseudovirgaria</taxon>
    </lineage>
</organism>
<keyword evidence="4" id="KW-1185">Reference proteome</keyword>
<dbReference type="InterPro" id="IPR012466">
    <property type="entry name" value="NECAP_PHear"/>
</dbReference>
<dbReference type="Gene3D" id="2.30.29.30">
    <property type="entry name" value="Pleckstrin-homology domain (PH domain)/Phosphotyrosine-binding domain (PTB)"/>
    <property type="match status" value="1"/>
</dbReference>
<name>A0A6A6VU21_9PEZI</name>
<feature type="compositionally biased region" description="Polar residues" evidence="1">
    <location>
        <begin position="259"/>
        <end position="268"/>
    </location>
</feature>
<dbReference type="EMBL" id="ML996597">
    <property type="protein sequence ID" value="KAF2752741.1"/>
    <property type="molecule type" value="Genomic_DNA"/>
</dbReference>
<protein>
    <submittedName>
        <fullName evidence="3">Adaptin ear-binding coat-associated protein 1 NECAP-1</fullName>
    </submittedName>
</protein>
<evidence type="ECO:0000259" key="2">
    <source>
        <dbReference type="Pfam" id="PF07933"/>
    </source>
</evidence>
<gene>
    <name evidence="3" type="ORF">EJ05DRAFT_267529</name>
</gene>
<dbReference type="GeneID" id="54481378"/>
<dbReference type="RefSeq" id="XP_033595192.1">
    <property type="nucleotide sequence ID" value="XM_033740324.1"/>
</dbReference>
<dbReference type="PANTHER" id="PTHR12847:SF9">
    <property type="entry name" value="NECAP-LIKE PROTEIN CG9132"/>
    <property type="match status" value="1"/>
</dbReference>
<dbReference type="PANTHER" id="PTHR12847">
    <property type="entry name" value="ATP-BINDING CASSETTE ABC TRANSPORTER-RELATED"/>
    <property type="match status" value="1"/>
</dbReference>
<evidence type="ECO:0000313" key="4">
    <source>
        <dbReference type="Proteomes" id="UP000799437"/>
    </source>
</evidence>
<dbReference type="GO" id="GO:0006897">
    <property type="term" value="P:endocytosis"/>
    <property type="evidence" value="ECO:0007669"/>
    <property type="project" value="InterPro"/>
</dbReference>
<dbReference type="InterPro" id="IPR011993">
    <property type="entry name" value="PH-like_dom_sf"/>
</dbReference>
<feature type="region of interest" description="Disordered" evidence="1">
    <location>
        <begin position="162"/>
        <end position="287"/>
    </location>
</feature>
<sequence length="287" mass="30449">MDTDPLTGAALPATAIQRVLYICPRAHIYQIPPLRSTKGHSASQWTAVGNPTAQEIFTARLRIVETAIPTQASASTADHAQEEKVTVNVLLEEASSGNLFAAVPYTDEGAVEPAVDSSRFFAIRVVGDGRKAVLGLGFEERAEAVDFSIALQDAQRVLGLQKKGAAEPGSSRGPGEQKSDVKRDYSLKEGETIKVEIGGRRGRNTGSSTMTATGGGEDQGLSKFTSKPPLTSGGGAFPLIPPPPSASAVKSERRRRSRNMQYGSASTDPNKEAKELGFDDGEFGEFQ</sequence>
<feature type="domain" description="NECAP PHear" evidence="2">
    <location>
        <begin position="16"/>
        <end position="198"/>
    </location>
</feature>
<proteinExistence type="predicted"/>
<evidence type="ECO:0000256" key="1">
    <source>
        <dbReference type="SAM" id="MobiDB-lite"/>
    </source>
</evidence>
<dbReference type="Proteomes" id="UP000799437">
    <property type="component" value="Unassembled WGS sequence"/>
</dbReference>
<evidence type="ECO:0000313" key="3">
    <source>
        <dbReference type="EMBL" id="KAF2752741.1"/>
    </source>
</evidence>